<reference evidence="2 3" key="1">
    <citation type="submission" date="2021-08" db="EMBL/GenBank/DDBJ databases">
        <title>WGS assembly of Ceratopteris richardii.</title>
        <authorList>
            <person name="Marchant D.B."/>
            <person name="Chen G."/>
            <person name="Jenkins J."/>
            <person name="Shu S."/>
            <person name="Leebens-Mack J."/>
            <person name="Grimwood J."/>
            <person name="Schmutz J."/>
            <person name="Soltis P."/>
            <person name="Soltis D."/>
            <person name="Chen Z.-H."/>
        </authorList>
    </citation>
    <scope>NUCLEOTIDE SEQUENCE [LARGE SCALE GENOMIC DNA]</scope>
    <source>
        <strain evidence="2">Whitten #5841</strain>
        <tissue evidence="2">Leaf</tissue>
    </source>
</reference>
<organism evidence="2 3">
    <name type="scientific">Ceratopteris richardii</name>
    <name type="common">Triangle waterfern</name>
    <dbReference type="NCBI Taxonomy" id="49495"/>
    <lineage>
        <taxon>Eukaryota</taxon>
        <taxon>Viridiplantae</taxon>
        <taxon>Streptophyta</taxon>
        <taxon>Embryophyta</taxon>
        <taxon>Tracheophyta</taxon>
        <taxon>Polypodiopsida</taxon>
        <taxon>Polypodiidae</taxon>
        <taxon>Polypodiales</taxon>
        <taxon>Pteridineae</taxon>
        <taxon>Pteridaceae</taxon>
        <taxon>Parkerioideae</taxon>
        <taxon>Ceratopteris</taxon>
    </lineage>
</organism>
<feature type="domain" description="E3 UFM1-protein ligase-like C-terminal" evidence="1">
    <location>
        <begin position="44"/>
        <end position="118"/>
    </location>
</feature>
<protein>
    <recommendedName>
        <fullName evidence="1">E3 UFM1-protein ligase-like C-terminal domain-containing protein</fullName>
    </recommendedName>
</protein>
<dbReference type="InterPro" id="IPR056761">
    <property type="entry name" value="Ufl1-like_C"/>
</dbReference>
<gene>
    <name evidence="2" type="ORF">KP509_23G065600</name>
</gene>
<proteinExistence type="predicted"/>
<dbReference type="EMBL" id="CM035428">
    <property type="protein sequence ID" value="KAH7302301.1"/>
    <property type="molecule type" value="Genomic_DNA"/>
</dbReference>
<evidence type="ECO:0000313" key="2">
    <source>
        <dbReference type="EMBL" id="KAH7302301.1"/>
    </source>
</evidence>
<dbReference type="Proteomes" id="UP000825935">
    <property type="component" value="Chromosome 23"/>
</dbReference>
<keyword evidence="3" id="KW-1185">Reference proteome</keyword>
<sequence length="127" mass="14121">MRGRERKGWREGLWEEWAGGCGGCGRVAAGVWAGQRRGWRGLRAALQAPGRTIASAINHLKKVIPENLYATLMEYHSITVALLSMLSTSVPGGPVCTSDRMLGQRERLAEMMPRLKEIVLNREYLTV</sequence>
<evidence type="ECO:0000313" key="3">
    <source>
        <dbReference type="Proteomes" id="UP000825935"/>
    </source>
</evidence>
<dbReference type="Pfam" id="PF25041">
    <property type="entry name" value="UFL1_C"/>
    <property type="match status" value="1"/>
</dbReference>
<accession>A0A8T2S2L5</accession>
<comment type="caution">
    <text evidence="2">The sequence shown here is derived from an EMBL/GenBank/DDBJ whole genome shotgun (WGS) entry which is preliminary data.</text>
</comment>
<dbReference type="AlphaFoldDB" id="A0A8T2S2L5"/>
<evidence type="ECO:0000259" key="1">
    <source>
        <dbReference type="Pfam" id="PF25041"/>
    </source>
</evidence>
<name>A0A8T2S2L5_CERRI</name>
<dbReference type="OrthoDB" id="10258297at2759"/>